<dbReference type="GO" id="GO:0016116">
    <property type="term" value="P:carotenoid metabolic process"/>
    <property type="evidence" value="ECO:0007669"/>
    <property type="project" value="InterPro"/>
</dbReference>
<dbReference type="OrthoDB" id="9789960at2"/>
<sequence length="527" mass="57030">MAREATAPERFDAVVVGAGFGGLGAGLEFAERGLSTCVLEALVYPGGCASTFTRDGYRFESGATLFSGFGAGQWFERLIARHRIEVGIDWLDPVIELRTVGLTLAVPRERAEWQRRLCALPGAPVDAIERFLERQRRVADALWPLLDDPDLASPFGPRALAHHARRLHRYPPLLSTVGRTLADIARRDGVWSFEPLRVVLDALCQITIQTSASEAEAPFALATLDYPFRGTGHVRGGIGELAHGLAAAIATAGPDGSGVRYARRARAVERVRVDGESLWRVRTSRGQVEAPRLVLNLLPQDAARLLDAGGVDRRIARTRLERDARRVADGGWGACMLYLVVDEPEDAPAKPQHLELVQDPSAPFVEGNHLFMSISGRDESGATGLGRGGPRAPAGRRTVTVSTHVPLDRYLALDERGPDGDAASSDRARYVMEIQQRMARGIEHLAPQWHAGIVHRLPASPRTFARFTGRSDGYVGGVPRRRSLAHYLHMGPRVLGPGLLLVGDSTFPGQSTLATALGGAAAARRSL</sequence>
<dbReference type="Gene3D" id="3.50.50.60">
    <property type="entry name" value="FAD/NAD(P)-binding domain"/>
    <property type="match status" value="1"/>
</dbReference>
<protein>
    <submittedName>
        <fullName evidence="1">Uncharacterized protein</fullName>
    </submittedName>
</protein>
<reference evidence="1 2" key="1">
    <citation type="submission" date="2019-02" db="EMBL/GenBank/DDBJ databases">
        <title>Deep-cultivation of Planctomycetes and their phenomic and genomic characterization uncovers novel biology.</title>
        <authorList>
            <person name="Wiegand S."/>
            <person name="Jogler M."/>
            <person name="Boedeker C."/>
            <person name="Pinto D."/>
            <person name="Vollmers J."/>
            <person name="Rivas-Marin E."/>
            <person name="Kohn T."/>
            <person name="Peeters S.H."/>
            <person name="Heuer A."/>
            <person name="Rast P."/>
            <person name="Oberbeckmann S."/>
            <person name="Bunk B."/>
            <person name="Jeske O."/>
            <person name="Meyerdierks A."/>
            <person name="Storesund J.E."/>
            <person name="Kallscheuer N."/>
            <person name="Luecker S."/>
            <person name="Lage O.M."/>
            <person name="Pohl T."/>
            <person name="Merkel B.J."/>
            <person name="Hornburger P."/>
            <person name="Mueller R.-W."/>
            <person name="Bruemmer F."/>
            <person name="Labrenz M."/>
            <person name="Spormann A.M."/>
            <person name="Op den Camp H."/>
            <person name="Overmann J."/>
            <person name="Amann R."/>
            <person name="Jetten M.S.M."/>
            <person name="Mascher T."/>
            <person name="Medema M.H."/>
            <person name="Devos D.P."/>
            <person name="Kaster A.-K."/>
            <person name="Ovreas L."/>
            <person name="Rohde M."/>
            <person name="Galperin M.Y."/>
            <person name="Jogler C."/>
        </authorList>
    </citation>
    <scope>NUCLEOTIDE SEQUENCE [LARGE SCALE GENOMIC DNA]</scope>
    <source>
        <strain evidence="1 2">Pla163</strain>
    </source>
</reference>
<dbReference type="EMBL" id="CP036290">
    <property type="protein sequence ID" value="QDU83283.1"/>
    <property type="molecule type" value="Genomic_DNA"/>
</dbReference>
<dbReference type="InterPro" id="IPR045892">
    <property type="entry name" value="CrtISO-like"/>
</dbReference>
<evidence type="ECO:0000313" key="2">
    <source>
        <dbReference type="Proteomes" id="UP000319342"/>
    </source>
</evidence>
<dbReference type="InterPro" id="IPR036188">
    <property type="entry name" value="FAD/NAD-bd_sf"/>
</dbReference>
<proteinExistence type="predicted"/>
<dbReference type="SUPFAM" id="SSF51905">
    <property type="entry name" value="FAD/NAD(P)-binding domain"/>
    <property type="match status" value="1"/>
</dbReference>
<organism evidence="1 2">
    <name type="scientific">Rohdeia mirabilis</name>
    <dbReference type="NCBI Taxonomy" id="2528008"/>
    <lineage>
        <taxon>Bacteria</taxon>
        <taxon>Pseudomonadati</taxon>
        <taxon>Planctomycetota</taxon>
        <taxon>Planctomycetia</taxon>
        <taxon>Planctomycetia incertae sedis</taxon>
        <taxon>Rohdeia</taxon>
    </lineage>
</organism>
<dbReference type="AlphaFoldDB" id="A0A518CVM7"/>
<dbReference type="Proteomes" id="UP000319342">
    <property type="component" value="Chromosome"/>
</dbReference>
<evidence type="ECO:0000313" key="1">
    <source>
        <dbReference type="EMBL" id="QDU83283.1"/>
    </source>
</evidence>
<dbReference type="Pfam" id="PF13450">
    <property type="entry name" value="NAD_binding_8"/>
    <property type="match status" value="1"/>
</dbReference>
<dbReference type="PANTHER" id="PTHR46313">
    <property type="match status" value="1"/>
</dbReference>
<name>A0A518CVM7_9BACT</name>
<gene>
    <name evidence="1" type="ORF">Pla163_03810</name>
</gene>
<keyword evidence="2" id="KW-1185">Reference proteome</keyword>
<accession>A0A518CVM7</accession>
<dbReference type="PANTHER" id="PTHR46313:SF3">
    <property type="entry name" value="PROLYCOPENE ISOMERASE, CHLOROPLASTIC"/>
    <property type="match status" value="1"/>
</dbReference>
<dbReference type="RefSeq" id="WP_145182704.1">
    <property type="nucleotide sequence ID" value="NZ_CP036290.1"/>
</dbReference>